<dbReference type="OrthoDB" id="6478865at2759"/>
<evidence type="ECO:0008006" key="4">
    <source>
        <dbReference type="Google" id="ProtNLM"/>
    </source>
</evidence>
<accession>A0A8J2S1A2</accession>
<gene>
    <name evidence="2" type="ORF">DGAL_LOCUS16700</name>
</gene>
<organism evidence="2 3">
    <name type="scientific">Daphnia galeata</name>
    <dbReference type="NCBI Taxonomy" id="27404"/>
    <lineage>
        <taxon>Eukaryota</taxon>
        <taxon>Metazoa</taxon>
        <taxon>Ecdysozoa</taxon>
        <taxon>Arthropoda</taxon>
        <taxon>Crustacea</taxon>
        <taxon>Branchiopoda</taxon>
        <taxon>Diplostraca</taxon>
        <taxon>Cladocera</taxon>
        <taxon>Anomopoda</taxon>
        <taxon>Daphniidae</taxon>
        <taxon>Daphnia</taxon>
    </lineage>
</organism>
<name>A0A8J2S1A2_9CRUS</name>
<sequence>MSLQFKGVRGVSITSIRVPPAVENGSAAVVLDCEYSLAAHEKQGLVVQWFFRDHPVPVYQWIPGKRPQDNGPLKGRLNLEYRASEDPYHRHRALEIVKPSTDLGGDYRCKVATFDNEDTQNAHMVVYVPAATFTVGKTKPTISTVNVTCQVEGIYPLPQLELIQEDGPHGSRMAVKETTLFVSSRDGRYDATLYRVLEDKHLPVDTVFECLLSLPATEYQTVQKLSYQPGVTVSDAIPPPDNDIDKDHSHIWMSSGGGTSIPSSVSAPQHSLDSVVSSSDEQTLQNDSKSTDMWQSGTGRGIRAHETNIENGANNYFRLRILELLLAVVIVVKYFG</sequence>
<dbReference type="SUPFAM" id="SSF48726">
    <property type="entry name" value="Immunoglobulin"/>
    <property type="match status" value="1"/>
</dbReference>
<evidence type="ECO:0000313" key="3">
    <source>
        <dbReference type="Proteomes" id="UP000789390"/>
    </source>
</evidence>
<keyword evidence="3" id="KW-1185">Reference proteome</keyword>
<proteinExistence type="predicted"/>
<comment type="caution">
    <text evidence="2">The sequence shown here is derived from an EMBL/GenBank/DDBJ whole genome shotgun (WGS) entry which is preliminary data.</text>
</comment>
<dbReference type="InterPro" id="IPR036179">
    <property type="entry name" value="Ig-like_dom_sf"/>
</dbReference>
<feature type="compositionally biased region" description="Polar residues" evidence="1">
    <location>
        <begin position="277"/>
        <end position="297"/>
    </location>
</feature>
<dbReference type="InterPro" id="IPR013783">
    <property type="entry name" value="Ig-like_fold"/>
</dbReference>
<evidence type="ECO:0000313" key="2">
    <source>
        <dbReference type="EMBL" id="CAH0112901.1"/>
    </source>
</evidence>
<reference evidence="2" key="1">
    <citation type="submission" date="2021-11" db="EMBL/GenBank/DDBJ databases">
        <authorList>
            <person name="Schell T."/>
        </authorList>
    </citation>
    <scope>NUCLEOTIDE SEQUENCE</scope>
    <source>
        <strain evidence="2">M5</strain>
    </source>
</reference>
<dbReference type="PANTHER" id="PTHR21261">
    <property type="entry name" value="BEAT PROTEIN"/>
    <property type="match status" value="1"/>
</dbReference>
<dbReference type="AlphaFoldDB" id="A0A8J2S1A2"/>
<protein>
    <recommendedName>
        <fullName evidence="4">Ig-like domain-containing protein</fullName>
    </recommendedName>
</protein>
<evidence type="ECO:0000256" key="1">
    <source>
        <dbReference type="SAM" id="MobiDB-lite"/>
    </source>
</evidence>
<dbReference type="Gene3D" id="2.60.40.10">
    <property type="entry name" value="Immunoglobulins"/>
    <property type="match status" value="1"/>
</dbReference>
<dbReference type="EMBL" id="CAKKLH010000333">
    <property type="protein sequence ID" value="CAH0112901.1"/>
    <property type="molecule type" value="Genomic_DNA"/>
</dbReference>
<dbReference type="Proteomes" id="UP000789390">
    <property type="component" value="Unassembled WGS sequence"/>
</dbReference>
<dbReference type="PANTHER" id="PTHR21261:SF2">
    <property type="entry name" value="GH04238P-RELATED"/>
    <property type="match status" value="1"/>
</dbReference>
<feature type="region of interest" description="Disordered" evidence="1">
    <location>
        <begin position="277"/>
        <end position="299"/>
    </location>
</feature>